<evidence type="ECO:0000313" key="2">
    <source>
        <dbReference type="EMBL" id="PXV83580.1"/>
    </source>
</evidence>
<evidence type="ECO:0000313" key="3">
    <source>
        <dbReference type="Proteomes" id="UP000247780"/>
    </source>
</evidence>
<dbReference type="Pfam" id="PF02630">
    <property type="entry name" value="SCO1-SenC"/>
    <property type="match status" value="1"/>
</dbReference>
<name>A0ABX5M930_9PROT</name>
<dbReference type="InterPro" id="IPR036249">
    <property type="entry name" value="Thioredoxin-like_sf"/>
</dbReference>
<dbReference type="Proteomes" id="UP000247780">
    <property type="component" value="Unassembled WGS sequence"/>
</dbReference>
<dbReference type="EMBL" id="QICQ01000004">
    <property type="protein sequence ID" value="PXV83580.1"/>
    <property type="molecule type" value="Genomic_DNA"/>
</dbReference>
<dbReference type="RefSeq" id="WP_011634635.1">
    <property type="nucleotide sequence ID" value="NZ_FNYF01000006.1"/>
</dbReference>
<comment type="caution">
    <text evidence="2">The sequence shown here is derived from an EMBL/GenBank/DDBJ whole genome shotgun (WGS) entry which is preliminary data.</text>
</comment>
<gene>
    <name evidence="2" type="ORF">C8R14_10442</name>
</gene>
<organism evidence="2 3">
    <name type="scientific">Nitrosomonas eutropha</name>
    <dbReference type="NCBI Taxonomy" id="916"/>
    <lineage>
        <taxon>Bacteria</taxon>
        <taxon>Pseudomonadati</taxon>
        <taxon>Pseudomonadota</taxon>
        <taxon>Betaproteobacteria</taxon>
        <taxon>Nitrosomonadales</taxon>
        <taxon>Nitrosomonadaceae</taxon>
        <taxon>Nitrosomonas</taxon>
    </lineage>
</organism>
<dbReference type="CDD" id="cd02968">
    <property type="entry name" value="SCO"/>
    <property type="match status" value="1"/>
</dbReference>
<dbReference type="SUPFAM" id="SSF52833">
    <property type="entry name" value="Thioredoxin-like"/>
    <property type="match status" value="1"/>
</dbReference>
<evidence type="ECO:0000256" key="1">
    <source>
        <dbReference type="ARBA" id="ARBA00010996"/>
    </source>
</evidence>
<proteinExistence type="inferred from homology"/>
<dbReference type="InterPro" id="IPR003782">
    <property type="entry name" value="SCO1/SenC"/>
</dbReference>
<keyword evidence="3" id="KW-1185">Reference proteome</keyword>
<accession>A0ABX5M930</accession>
<protein>
    <submittedName>
        <fullName evidence="2">Protein SCO1/2</fullName>
    </submittedName>
</protein>
<reference evidence="2 3" key="1">
    <citation type="submission" date="2018-04" db="EMBL/GenBank/DDBJ databases">
        <title>Active sludge and wastewater microbial communities from Klosterneuburg, Austria.</title>
        <authorList>
            <person name="Wagner M."/>
        </authorList>
    </citation>
    <scope>NUCLEOTIDE SEQUENCE [LARGE SCALE GENOMIC DNA]</scope>
    <source>
        <strain evidence="2 3">Nm 57</strain>
    </source>
</reference>
<comment type="similarity">
    <text evidence="1">Belongs to the SCO1/2 family.</text>
</comment>
<dbReference type="Gene3D" id="3.40.30.10">
    <property type="entry name" value="Glutaredoxin"/>
    <property type="match status" value="1"/>
</dbReference>
<sequence length="216" mass="24496">MIRTVITSVLIILLGWSAASWLTYDFQIWTDEDARRLEVALHPVEISPVQIEGPDLAETDLPTLLRQENVVTIADFIYTRCQAVCPSLGSIFQQIQTALLNDAGNERPRNVRLLSISFDRKHDDPPALRAYADNLSARPELWRFVRVLQAKQEQALLQQLGVVVIPDGRGDYEHNAALLVFDGAGRMVRVFDIEEHQLALDYARHLARKQIQETSL</sequence>